<evidence type="ECO:0000313" key="5">
    <source>
        <dbReference type="EMBL" id="TWI46968.1"/>
    </source>
</evidence>
<organism evidence="5 7">
    <name type="scientific">Flavobacterium glaciei</name>
    <dbReference type="NCBI Taxonomy" id="386300"/>
    <lineage>
        <taxon>Bacteria</taxon>
        <taxon>Pseudomonadati</taxon>
        <taxon>Bacteroidota</taxon>
        <taxon>Flavobacteriia</taxon>
        <taxon>Flavobacteriales</taxon>
        <taxon>Flavobacteriaceae</taxon>
        <taxon>Flavobacterium</taxon>
    </lineage>
</organism>
<keyword evidence="6" id="KW-1185">Reference proteome</keyword>
<dbReference type="Pfam" id="PF19081">
    <property type="entry name" value="Ig_7"/>
    <property type="match status" value="1"/>
</dbReference>
<evidence type="ECO:0000256" key="2">
    <source>
        <dbReference type="SAM" id="Phobius"/>
    </source>
</evidence>
<dbReference type="NCBIfam" id="TIGR04131">
    <property type="entry name" value="Bac_Flav_CTERM"/>
    <property type="match status" value="1"/>
</dbReference>
<dbReference type="EMBL" id="VLKX01000008">
    <property type="protein sequence ID" value="TWI46968.1"/>
    <property type="molecule type" value="Genomic_DNA"/>
</dbReference>
<gene>
    <name evidence="4" type="ORF">DFR66_10891</name>
    <name evidence="5" type="ORF">IQ02_01801</name>
</gene>
<dbReference type="Gene3D" id="2.60.40.1220">
    <property type="match status" value="1"/>
</dbReference>
<keyword evidence="2" id="KW-0472">Membrane</keyword>
<dbReference type="OrthoDB" id="9765926at2"/>
<feature type="transmembrane region" description="Helical" evidence="2">
    <location>
        <begin position="35"/>
        <end position="55"/>
    </location>
</feature>
<dbReference type="EMBL" id="QQBA01000008">
    <property type="protein sequence ID" value="RDI53742.1"/>
    <property type="molecule type" value="Genomic_DNA"/>
</dbReference>
<dbReference type="AlphaFoldDB" id="A0A562PRF7"/>
<reference evidence="5" key="3">
    <citation type="submission" date="2019-07" db="EMBL/GenBank/DDBJ databases">
        <authorList>
            <person name="Whitman W."/>
            <person name="Huntemann M."/>
            <person name="Clum A."/>
            <person name="Pillay M."/>
            <person name="Palaniappan K."/>
            <person name="Varghese N."/>
            <person name="Mikhailova N."/>
            <person name="Stamatis D."/>
            <person name="Reddy T."/>
            <person name="Daum C."/>
            <person name="Shapiro N."/>
            <person name="Ivanova N."/>
            <person name="Kyrpides N."/>
            <person name="Woyke T."/>
        </authorList>
    </citation>
    <scope>NUCLEOTIDE SEQUENCE</scope>
    <source>
        <strain evidence="5">CGMCC 1.5380</strain>
    </source>
</reference>
<dbReference type="Proteomes" id="UP000321392">
    <property type="component" value="Unassembled WGS sequence"/>
</dbReference>
<keyword evidence="2" id="KW-0812">Transmembrane</keyword>
<reference evidence="5 7" key="1">
    <citation type="journal article" date="2015" name="Stand. Genomic Sci.">
        <title>Genomic Encyclopedia of Bacterial and Archaeal Type Strains, Phase III: the genomes of soil and plant-associated and newly described type strains.</title>
        <authorList>
            <person name="Whitman W.B."/>
            <person name="Woyke T."/>
            <person name="Klenk H.P."/>
            <person name="Zhou Y."/>
            <person name="Lilburn T.G."/>
            <person name="Beck B.J."/>
            <person name="De Vos P."/>
            <person name="Vandamme P."/>
            <person name="Eisen J.A."/>
            <person name="Garrity G."/>
            <person name="Hugenholtz P."/>
            <person name="Kyrpides N.C."/>
        </authorList>
    </citation>
    <scope>NUCLEOTIDE SEQUENCE [LARGE SCALE GENOMIC DNA]</scope>
    <source>
        <strain evidence="5 7">CGMCC 1.5380</strain>
    </source>
</reference>
<keyword evidence="2" id="KW-1133">Transmembrane helix</keyword>
<protein>
    <submittedName>
        <fullName evidence="5">Gliding motility-associated-like protein</fullName>
    </submittedName>
</protein>
<feature type="domain" description="Ig-like" evidence="3">
    <location>
        <begin position="68"/>
        <end position="141"/>
    </location>
</feature>
<evidence type="ECO:0000313" key="7">
    <source>
        <dbReference type="Proteomes" id="UP000321392"/>
    </source>
</evidence>
<accession>A0A562PRF7</accession>
<dbReference type="InterPro" id="IPR014755">
    <property type="entry name" value="Cu-Rt/internalin_Ig-like"/>
</dbReference>
<dbReference type="Pfam" id="PF13585">
    <property type="entry name" value="CHU_C"/>
    <property type="match status" value="1"/>
</dbReference>
<evidence type="ECO:0000256" key="1">
    <source>
        <dbReference type="ARBA" id="ARBA00022729"/>
    </source>
</evidence>
<evidence type="ECO:0000259" key="3">
    <source>
        <dbReference type="Pfam" id="PF19081"/>
    </source>
</evidence>
<dbReference type="InterPro" id="IPR044023">
    <property type="entry name" value="Ig_7"/>
</dbReference>
<dbReference type="InterPro" id="IPR026341">
    <property type="entry name" value="T9SS_type_B"/>
</dbReference>
<evidence type="ECO:0000313" key="4">
    <source>
        <dbReference type="EMBL" id="RDI53742.1"/>
    </source>
</evidence>
<keyword evidence="1" id="KW-0732">Signal</keyword>
<sequence>MYLLIMKVYNLYIYHIVKVLYTFDEIKTYLIMENFIKSTVFICFVNLFFGFSIFGQTAPPTPNPKFLYYCLNDNASPLSATTSGGGTLRWYTTATGGSFSTNAPTPITTATASPTPLTYYVTQVIGGIESAPRTEIFVYVNQKLDLYCQTITPNSIKFDFANTGQSSFTYSYTVDGGAPITGTHTAPSNFTVSGLNEKQSVMFTITAVGAKACVTPQTVTCTTTCSPANIKTPDFPAIVPFCTGTPAPLLSPTSPNGITGTWSPSTISNTTSGNYVFVPNDSKCINSQTLAVTVRPLVQPNFANISICRGGVAPILNTTSPNGIKGTWLPATINNMVSGAYVFSPSSNECTTSQTINVTVIPSNTLLDVNWTVSEAFVKNQIVTVIATGTGDFLYQLDDGLFQESAVFENVSFGSHSVTVKDKNGCSPPITRTNVLVINYPKFFTPNADGYNDTWNVFTLQEQLNSKIQIFDRHGKFLKEIFPNGLGWDGTYIGQPMPANDYWFSIEYTENDIPKKFKSHFSLKR</sequence>
<name>A0A562PRF7_9FLAO</name>
<reference evidence="4 6" key="2">
    <citation type="submission" date="2018-07" db="EMBL/GenBank/DDBJ databases">
        <title>Genomic Encyclopedia of Type Strains, Phase IV (KMG-IV): sequencing the most valuable type-strain genomes for metagenomic binning, comparative biology and taxonomic classification.</title>
        <authorList>
            <person name="Goeker M."/>
        </authorList>
    </citation>
    <scope>NUCLEOTIDE SEQUENCE [LARGE SCALE GENOMIC DNA]</scope>
    <source>
        <strain evidence="4 6">DSM 19728</strain>
    </source>
</reference>
<evidence type="ECO:0000313" key="6">
    <source>
        <dbReference type="Proteomes" id="UP000254518"/>
    </source>
</evidence>
<proteinExistence type="predicted"/>
<dbReference type="Proteomes" id="UP000254518">
    <property type="component" value="Unassembled WGS sequence"/>
</dbReference>
<comment type="caution">
    <text evidence="5">The sequence shown here is derived from an EMBL/GenBank/DDBJ whole genome shotgun (WGS) entry which is preliminary data.</text>
</comment>